<organism evidence="2 3">
    <name type="scientific">Eumeta variegata</name>
    <name type="common">Bagworm moth</name>
    <name type="synonym">Eumeta japonica</name>
    <dbReference type="NCBI Taxonomy" id="151549"/>
    <lineage>
        <taxon>Eukaryota</taxon>
        <taxon>Metazoa</taxon>
        <taxon>Ecdysozoa</taxon>
        <taxon>Arthropoda</taxon>
        <taxon>Hexapoda</taxon>
        <taxon>Insecta</taxon>
        <taxon>Pterygota</taxon>
        <taxon>Neoptera</taxon>
        <taxon>Endopterygota</taxon>
        <taxon>Lepidoptera</taxon>
        <taxon>Glossata</taxon>
        <taxon>Ditrysia</taxon>
        <taxon>Tineoidea</taxon>
        <taxon>Psychidae</taxon>
        <taxon>Oiketicinae</taxon>
        <taxon>Eumeta</taxon>
    </lineage>
</organism>
<dbReference type="Proteomes" id="UP000299102">
    <property type="component" value="Unassembled WGS sequence"/>
</dbReference>
<evidence type="ECO:0000313" key="2">
    <source>
        <dbReference type="EMBL" id="GBP21747.1"/>
    </source>
</evidence>
<name>A0A4C1U6M7_EUMVA</name>
<accession>A0A4C1U6M7</accession>
<keyword evidence="3" id="KW-1185">Reference proteome</keyword>
<reference evidence="2 3" key="1">
    <citation type="journal article" date="2019" name="Commun. Biol.">
        <title>The bagworm genome reveals a unique fibroin gene that provides high tensile strength.</title>
        <authorList>
            <person name="Kono N."/>
            <person name="Nakamura H."/>
            <person name="Ohtoshi R."/>
            <person name="Tomita M."/>
            <person name="Numata K."/>
            <person name="Arakawa K."/>
        </authorList>
    </citation>
    <scope>NUCLEOTIDE SEQUENCE [LARGE SCALE GENOMIC DNA]</scope>
</reference>
<feature type="region of interest" description="Disordered" evidence="1">
    <location>
        <begin position="93"/>
        <end position="115"/>
    </location>
</feature>
<gene>
    <name evidence="2" type="ORF">EVAR_10924_1</name>
</gene>
<evidence type="ECO:0000313" key="3">
    <source>
        <dbReference type="Proteomes" id="UP000299102"/>
    </source>
</evidence>
<comment type="caution">
    <text evidence="2">The sequence shown here is derived from an EMBL/GenBank/DDBJ whole genome shotgun (WGS) entry which is preliminary data.</text>
</comment>
<feature type="region of interest" description="Disordered" evidence="1">
    <location>
        <begin position="37"/>
        <end position="79"/>
    </location>
</feature>
<protein>
    <submittedName>
        <fullName evidence="2">Uncharacterized protein</fullName>
    </submittedName>
</protein>
<proteinExistence type="predicted"/>
<sequence>MAIGTTAQPDTVIGVSNYVNQLSMLIRDANSTCRIASPPRPCPASWPCPRMDERRAHPADGSPGHTAPAAAAGSHEPWRMEVTRPPDACARRRAIPGASGHRVGLHQRRDRSLPI</sequence>
<evidence type="ECO:0000256" key="1">
    <source>
        <dbReference type="SAM" id="MobiDB-lite"/>
    </source>
</evidence>
<dbReference type="AlphaFoldDB" id="A0A4C1U6M7"/>
<dbReference type="EMBL" id="BGZK01000132">
    <property type="protein sequence ID" value="GBP21747.1"/>
    <property type="molecule type" value="Genomic_DNA"/>
</dbReference>